<gene>
    <name evidence="2" type="ORF">EDC65_0317</name>
</gene>
<evidence type="ECO:0000313" key="3">
    <source>
        <dbReference type="Proteomes" id="UP000278222"/>
    </source>
</evidence>
<protein>
    <submittedName>
        <fullName evidence="2">HK97 family phage major capsid protein</fullName>
    </submittedName>
</protein>
<feature type="region of interest" description="Disordered" evidence="1">
    <location>
        <begin position="1"/>
        <end position="21"/>
    </location>
</feature>
<sequence length="358" mass="37100">MKSLSSGGPLPIPVRPATSPARDTSLVRAAFALMRAHAVRDHDPEKRAANIIRESWPGDRAAIAAIERAAIDPATTSVPGWAEEVAPALMGGFLEWMAPGSAAAALAPSGIVIPLDEWKDIRLPTRNAAPTRIGWVGEASAIPVSAGAFSLVVIGPKKMGCILPFSTELAKRSAAYAVFETMLRREAAISLDSAYFATTAGSAAAHAGMLYGVTPTPATGYLDDDLADLAAAVGASGSGDVAFVASPALAAVMRVRRPDLTVPVLASLAIPAGRLIAVDPQALVHGIGRDVEIAAAEEAVIHMSDTPLEIVSATGPTVADPVRSMFQTNTLALRLLMDVAFAKQRSGAVAYIDGAVWW</sequence>
<reference evidence="2 3" key="1">
    <citation type="submission" date="2018-11" db="EMBL/GenBank/DDBJ databases">
        <title>Genomic Encyclopedia of Type Strains, Phase IV (KMG-IV): sequencing the most valuable type-strain genomes for metagenomic binning, comparative biology and taxonomic classification.</title>
        <authorList>
            <person name="Goeker M."/>
        </authorList>
    </citation>
    <scope>NUCLEOTIDE SEQUENCE [LARGE SCALE GENOMIC DNA]</scope>
    <source>
        <strain evidence="2 3">DSM 5900</strain>
    </source>
</reference>
<accession>A0A3N1MEJ1</accession>
<dbReference type="Proteomes" id="UP000278222">
    <property type="component" value="Unassembled WGS sequence"/>
</dbReference>
<evidence type="ECO:0000313" key="2">
    <source>
        <dbReference type="EMBL" id="ROQ01140.1"/>
    </source>
</evidence>
<dbReference type="RefSeq" id="WP_123687937.1">
    <property type="nucleotide sequence ID" value="NZ_AP019700.1"/>
</dbReference>
<evidence type="ECO:0000256" key="1">
    <source>
        <dbReference type="SAM" id="MobiDB-lite"/>
    </source>
</evidence>
<dbReference type="AlphaFoldDB" id="A0A3N1MEJ1"/>
<proteinExistence type="predicted"/>
<dbReference type="EMBL" id="RJKX01000011">
    <property type="protein sequence ID" value="ROQ01140.1"/>
    <property type="molecule type" value="Genomic_DNA"/>
</dbReference>
<dbReference type="SUPFAM" id="SSF56563">
    <property type="entry name" value="Major capsid protein gp5"/>
    <property type="match status" value="1"/>
</dbReference>
<organism evidence="2 3">
    <name type="scientific">Stella humosa</name>
    <dbReference type="NCBI Taxonomy" id="94"/>
    <lineage>
        <taxon>Bacteria</taxon>
        <taxon>Pseudomonadati</taxon>
        <taxon>Pseudomonadota</taxon>
        <taxon>Alphaproteobacteria</taxon>
        <taxon>Rhodospirillales</taxon>
        <taxon>Stellaceae</taxon>
        <taxon>Stella</taxon>
    </lineage>
</organism>
<name>A0A3N1MEJ1_9PROT</name>
<comment type="caution">
    <text evidence="2">The sequence shown here is derived from an EMBL/GenBank/DDBJ whole genome shotgun (WGS) entry which is preliminary data.</text>
</comment>
<dbReference type="OrthoDB" id="8447267at2"/>
<keyword evidence="3" id="KW-1185">Reference proteome</keyword>